<evidence type="ECO:0000259" key="11">
    <source>
        <dbReference type="PROSITE" id="PS50893"/>
    </source>
</evidence>
<dbReference type="RefSeq" id="WP_100258283.1">
    <property type="nucleotide sequence ID" value="NZ_CP011797.1"/>
</dbReference>
<dbReference type="InterPro" id="IPR011527">
    <property type="entry name" value="ABC1_TM_dom"/>
</dbReference>
<dbReference type="Gene3D" id="1.20.1560.10">
    <property type="entry name" value="ABC transporter type 1, transmembrane domain"/>
    <property type="match status" value="1"/>
</dbReference>
<comment type="similarity">
    <text evidence="2">Belongs to the ABC transporter superfamily. Protein-1 exporter (TC 3.A.1.109) family.</text>
</comment>
<evidence type="ECO:0000256" key="4">
    <source>
        <dbReference type="ARBA" id="ARBA00022475"/>
    </source>
</evidence>
<evidence type="ECO:0000256" key="2">
    <source>
        <dbReference type="ARBA" id="ARBA00006025"/>
    </source>
</evidence>
<accession>A0A2K8KWM0</accession>
<evidence type="ECO:0000256" key="7">
    <source>
        <dbReference type="ARBA" id="ARBA00022840"/>
    </source>
</evidence>
<dbReference type="GO" id="GO:0005886">
    <property type="term" value="C:plasma membrane"/>
    <property type="evidence" value="ECO:0007669"/>
    <property type="project" value="UniProtKB-SubCell"/>
</dbReference>
<feature type="domain" description="ABC transporter" evidence="11">
    <location>
        <begin position="469"/>
        <end position="704"/>
    </location>
</feature>
<reference evidence="14 15" key="1">
    <citation type="journal article" date="2017" name="Environ. Microbiol.">
        <title>Genomic and physiological analyses of 'Reinekea forsetii' reveal a versatile opportunistic lifestyle during spring algae blooms.</title>
        <authorList>
            <person name="Avci B."/>
            <person name="Hahnke R.L."/>
            <person name="Chafee M."/>
            <person name="Fischer T."/>
            <person name="Gruber-Vodicka H."/>
            <person name="Tegetmeyer H.E."/>
            <person name="Harder J."/>
            <person name="Fuchs B.M."/>
            <person name="Amann R.I."/>
            <person name="Teeling H."/>
        </authorList>
    </citation>
    <scope>NUCLEOTIDE SEQUENCE [LARGE SCALE GENOMIC DNA]</scope>
    <source>
        <strain evidence="14 15">Hel1_31_D35</strain>
    </source>
</reference>
<dbReference type="GO" id="GO:0016887">
    <property type="term" value="F:ATP hydrolysis activity"/>
    <property type="evidence" value="ECO:0007669"/>
    <property type="project" value="InterPro"/>
</dbReference>
<dbReference type="PROSITE" id="PS50990">
    <property type="entry name" value="PEPTIDASE_C39"/>
    <property type="match status" value="1"/>
</dbReference>
<dbReference type="PANTHER" id="PTHR24221:SF647">
    <property type="entry name" value="BLL6336 PROTEIN"/>
    <property type="match status" value="1"/>
</dbReference>
<sequence>MDSGLLALISIANFHQLPASPAQVQHLYGVEGELFSDIQLLQAAEHLSLKAKFVRTDLARFKNVNLPCMAKGQDGQYFVVAKIARSKDLKIDSVLIHDLSQKAPEIISLNEFNQRAIGEFLVVTKRVSLSEAMTRQFNIAWFVPSLVKYRKLFTEVLVASFVLQLFALVTPFFFQVVMDKVVVHRGFSTLDVLAVGFFIVALFEAFIGGFRNYLFSHTTNRVDVELGARLYNHLLALPLSYFESRQIGQNVARVKELDTIRNFITGTALTLIIDLFFVFIFISVLWYYSPTLTWVILATIPCYIVLSIAITPLLRSRLNEKFKYSAANTSFLTESISGIETVKALAAEPQMQRRLEDNLSSYVSASFKSSNLSNIASQASGLINKLMTLGIVWFGAHLVIRGEISVGQLIAVNMIAGRVSGPVLKLVQLWQDFQQAGISIARLGDILNAPREFNAQNTRASVEHIHGEVTFTDIDFRYAIEGRKILNRVSFTVAVGTAIGIVGSSGSGKSTIAKLLQRLYIPESGRITVDGIDIASLDPSVLRRQIGVVLQDSFLFNRTIRENIALVNPGISMDRVIAVAKLSGAHSFIAELPNGYDTLIEEQGTNLSGGQRQRIAIARALINNPKILIFDEATSALDYESEKVIQENMQAICKNRTVLVIAHRLSAVAFCNQIMVVEKGSVVEMGASRDLLRSGGRFSELFAHQRQAPFTNTMDEKPHIVASGKRKITLDRVPTVSVRGSSE</sequence>
<name>A0A2K8KWM0_9GAMM</name>
<keyword evidence="7" id="KW-0067">ATP-binding</keyword>
<evidence type="ECO:0000256" key="3">
    <source>
        <dbReference type="ARBA" id="ARBA00022448"/>
    </source>
</evidence>
<dbReference type="GO" id="GO:0005524">
    <property type="term" value="F:ATP binding"/>
    <property type="evidence" value="ECO:0007669"/>
    <property type="project" value="UniProtKB-KW"/>
</dbReference>
<feature type="domain" description="Peptidase C39" evidence="13">
    <location>
        <begin position="1"/>
        <end position="123"/>
    </location>
</feature>
<dbReference type="PROSITE" id="PS50893">
    <property type="entry name" value="ABC_TRANSPORTER_2"/>
    <property type="match status" value="1"/>
</dbReference>
<dbReference type="OrthoDB" id="9806127at2"/>
<evidence type="ECO:0000256" key="5">
    <source>
        <dbReference type="ARBA" id="ARBA00022692"/>
    </source>
</evidence>
<evidence type="ECO:0000313" key="14">
    <source>
        <dbReference type="EMBL" id="ATX78071.1"/>
    </source>
</evidence>
<dbReference type="Pfam" id="PF00664">
    <property type="entry name" value="ABC_membrane"/>
    <property type="match status" value="1"/>
</dbReference>
<dbReference type="SMART" id="SM00382">
    <property type="entry name" value="AAA"/>
    <property type="match status" value="1"/>
</dbReference>
<dbReference type="Pfam" id="PF03412">
    <property type="entry name" value="Peptidase_C39"/>
    <property type="match status" value="1"/>
</dbReference>
<dbReference type="Pfam" id="PF00005">
    <property type="entry name" value="ABC_tran"/>
    <property type="match status" value="1"/>
</dbReference>
<dbReference type="KEGG" id="rfo:REIFOR_02950"/>
<dbReference type="GO" id="GO:0006508">
    <property type="term" value="P:proteolysis"/>
    <property type="evidence" value="ECO:0007669"/>
    <property type="project" value="InterPro"/>
</dbReference>
<dbReference type="InterPro" id="IPR003439">
    <property type="entry name" value="ABC_transporter-like_ATP-bd"/>
</dbReference>
<dbReference type="FunFam" id="1.20.1560.10:FF:000056">
    <property type="entry name" value="Alpha-hemolysin translocation ATP-binding protein HlyB"/>
    <property type="match status" value="1"/>
</dbReference>
<dbReference type="PROSITE" id="PS50929">
    <property type="entry name" value="ABC_TM1F"/>
    <property type="match status" value="1"/>
</dbReference>
<feature type="transmembrane region" description="Helical" evidence="10">
    <location>
        <begin position="186"/>
        <end position="207"/>
    </location>
</feature>
<feature type="domain" description="ABC transmembrane type-1" evidence="12">
    <location>
        <begin position="156"/>
        <end position="435"/>
    </location>
</feature>
<dbReference type="NCBIfam" id="TIGR01846">
    <property type="entry name" value="type_I_sec_HlyB"/>
    <property type="match status" value="1"/>
</dbReference>
<dbReference type="PROSITE" id="PS00211">
    <property type="entry name" value="ABC_TRANSPORTER_1"/>
    <property type="match status" value="1"/>
</dbReference>
<evidence type="ECO:0000259" key="12">
    <source>
        <dbReference type="PROSITE" id="PS50929"/>
    </source>
</evidence>
<dbReference type="InterPro" id="IPR003593">
    <property type="entry name" value="AAA+_ATPase"/>
</dbReference>
<proteinExistence type="inferred from homology"/>
<dbReference type="AlphaFoldDB" id="A0A2K8KWM0"/>
<keyword evidence="3" id="KW-0813">Transport</keyword>
<dbReference type="Gene3D" id="3.90.70.10">
    <property type="entry name" value="Cysteine proteinases"/>
    <property type="match status" value="1"/>
</dbReference>
<evidence type="ECO:0000256" key="8">
    <source>
        <dbReference type="ARBA" id="ARBA00022989"/>
    </source>
</evidence>
<keyword evidence="9 10" id="KW-0472">Membrane</keyword>
<comment type="subcellular location">
    <subcellularLocation>
        <location evidence="1">Cell membrane</location>
        <topology evidence="1">Multi-pass membrane protein</topology>
    </subcellularLocation>
</comment>
<dbReference type="GO" id="GO:0008233">
    <property type="term" value="F:peptidase activity"/>
    <property type="evidence" value="ECO:0007669"/>
    <property type="project" value="InterPro"/>
</dbReference>
<dbReference type="InterPro" id="IPR036640">
    <property type="entry name" value="ABC1_TM_sf"/>
</dbReference>
<evidence type="ECO:0000259" key="13">
    <source>
        <dbReference type="PROSITE" id="PS50990"/>
    </source>
</evidence>
<dbReference type="InterPro" id="IPR039421">
    <property type="entry name" value="Type_1_exporter"/>
</dbReference>
<feature type="transmembrane region" description="Helical" evidence="10">
    <location>
        <begin position="294"/>
        <end position="314"/>
    </location>
</feature>
<dbReference type="InterPro" id="IPR027417">
    <property type="entry name" value="P-loop_NTPase"/>
</dbReference>
<dbReference type="GO" id="GO:0030253">
    <property type="term" value="P:protein secretion by the type I secretion system"/>
    <property type="evidence" value="ECO:0007669"/>
    <property type="project" value="InterPro"/>
</dbReference>
<gene>
    <name evidence="14" type="ORF">REIFOR_02950</name>
</gene>
<dbReference type="SUPFAM" id="SSF52540">
    <property type="entry name" value="P-loop containing nucleoside triphosphate hydrolases"/>
    <property type="match status" value="1"/>
</dbReference>
<dbReference type="InterPro" id="IPR010132">
    <property type="entry name" value="ATPase_T1SS_HlyB"/>
</dbReference>
<evidence type="ECO:0000256" key="10">
    <source>
        <dbReference type="SAM" id="Phobius"/>
    </source>
</evidence>
<dbReference type="PANTHER" id="PTHR24221">
    <property type="entry name" value="ATP-BINDING CASSETTE SUB-FAMILY B"/>
    <property type="match status" value="1"/>
</dbReference>
<keyword evidence="6" id="KW-0547">Nucleotide-binding</keyword>
<evidence type="ECO:0000256" key="1">
    <source>
        <dbReference type="ARBA" id="ARBA00004651"/>
    </source>
</evidence>
<protein>
    <submittedName>
        <fullName evidence="14">Type I secretion system ATPase</fullName>
    </submittedName>
</protein>
<dbReference type="GO" id="GO:0034040">
    <property type="term" value="F:ATPase-coupled lipid transmembrane transporter activity"/>
    <property type="evidence" value="ECO:0007669"/>
    <property type="project" value="TreeGrafter"/>
</dbReference>
<organism evidence="14 15">
    <name type="scientific">Reinekea forsetii</name>
    <dbReference type="NCBI Taxonomy" id="1336806"/>
    <lineage>
        <taxon>Bacteria</taxon>
        <taxon>Pseudomonadati</taxon>
        <taxon>Pseudomonadota</taxon>
        <taxon>Gammaproteobacteria</taxon>
        <taxon>Oceanospirillales</taxon>
        <taxon>Saccharospirillaceae</taxon>
        <taxon>Reinekea</taxon>
    </lineage>
</organism>
<keyword evidence="8 10" id="KW-1133">Transmembrane helix</keyword>
<dbReference type="Gene3D" id="3.40.50.300">
    <property type="entry name" value="P-loop containing nucleotide triphosphate hydrolases"/>
    <property type="match status" value="1"/>
</dbReference>
<evidence type="ECO:0000313" key="15">
    <source>
        <dbReference type="Proteomes" id="UP000229757"/>
    </source>
</evidence>
<dbReference type="SUPFAM" id="SSF90123">
    <property type="entry name" value="ABC transporter transmembrane region"/>
    <property type="match status" value="1"/>
</dbReference>
<feature type="transmembrane region" description="Helical" evidence="10">
    <location>
        <begin position="152"/>
        <end position="174"/>
    </location>
</feature>
<keyword evidence="15" id="KW-1185">Reference proteome</keyword>
<evidence type="ECO:0000256" key="9">
    <source>
        <dbReference type="ARBA" id="ARBA00023136"/>
    </source>
</evidence>
<dbReference type="GO" id="GO:0030256">
    <property type="term" value="C:type I protein secretion system complex"/>
    <property type="evidence" value="ECO:0007669"/>
    <property type="project" value="InterPro"/>
</dbReference>
<dbReference type="EMBL" id="CP011797">
    <property type="protein sequence ID" value="ATX78071.1"/>
    <property type="molecule type" value="Genomic_DNA"/>
</dbReference>
<keyword evidence="5 10" id="KW-0812">Transmembrane</keyword>
<dbReference type="Proteomes" id="UP000229757">
    <property type="component" value="Chromosome"/>
</dbReference>
<dbReference type="FunFam" id="3.40.50.300:FF:000299">
    <property type="entry name" value="ABC transporter ATP-binding protein/permease"/>
    <property type="match status" value="1"/>
</dbReference>
<dbReference type="InterPro" id="IPR005074">
    <property type="entry name" value="Peptidase_C39"/>
</dbReference>
<dbReference type="CDD" id="cd18588">
    <property type="entry name" value="ABC_6TM_CyaB_HlyB_like"/>
    <property type="match status" value="1"/>
</dbReference>
<evidence type="ECO:0000256" key="6">
    <source>
        <dbReference type="ARBA" id="ARBA00022741"/>
    </source>
</evidence>
<keyword evidence="4" id="KW-1003">Cell membrane</keyword>
<dbReference type="GO" id="GO:0140359">
    <property type="term" value="F:ABC-type transporter activity"/>
    <property type="evidence" value="ECO:0007669"/>
    <property type="project" value="InterPro"/>
</dbReference>
<feature type="transmembrane region" description="Helical" evidence="10">
    <location>
        <begin position="263"/>
        <end position="288"/>
    </location>
</feature>
<dbReference type="InterPro" id="IPR017871">
    <property type="entry name" value="ABC_transporter-like_CS"/>
</dbReference>